<dbReference type="AlphaFoldDB" id="A0A7D9HSW9"/>
<dbReference type="InterPro" id="IPR003347">
    <property type="entry name" value="JmjC_dom"/>
</dbReference>
<keyword evidence="2" id="KW-1185">Reference proteome</keyword>
<dbReference type="Pfam" id="PF13621">
    <property type="entry name" value="Cupin_8"/>
    <property type="match status" value="1"/>
</dbReference>
<gene>
    <name evidence="1" type="ORF">PACLA_8A006576</name>
</gene>
<dbReference type="OrthoDB" id="415358at2759"/>
<protein>
    <submittedName>
        <fullName evidence="1">Uncharacterized protein</fullName>
    </submittedName>
</protein>
<dbReference type="Proteomes" id="UP001152795">
    <property type="component" value="Unassembled WGS sequence"/>
</dbReference>
<dbReference type="SUPFAM" id="SSF51197">
    <property type="entry name" value="Clavaminate synthase-like"/>
    <property type="match status" value="1"/>
</dbReference>
<dbReference type="Gene3D" id="2.60.120.650">
    <property type="entry name" value="Cupin"/>
    <property type="match status" value="1"/>
</dbReference>
<dbReference type="FunFam" id="2.60.120.650:FF:000025">
    <property type="entry name" value="Lysine-specific demethylase 8"/>
    <property type="match status" value="1"/>
</dbReference>
<evidence type="ECO:0000313" key="1">
    <source>
        <dbReference type="EMBL" id="CAB3989860.1"/>
    </source>
</evidence>
<dbReference type="SMART" id="SM00558">
    <property type="entry name" value="JmjC"/>
    <property type="match status" value="1"/>
</dbReference>
<dbReference type="PANTHER" id="PTHR12461:SF37">
    <property type="entry name" value="JMJC DOMAIN-CONTAINING PROTEIN"/>
    <property type="match status" value="1"/>
</dbReference>
<dbReference type="PANTHER" id="PTHR12461">
    <property type="entry name" value="HYPOXIA-INDUCIBLE FACTOR 1 ALPHA INHIBITOR-RELATED"/>
    <property type="match status" value="1"/>
</dbReference>
<evidence type="ECO:0000313" key="2">
    <source>
        <dbReference type="Proteomes" id="UP001152795"/>
    </source>
</evidence>
<accession>A0A7D9HSW9</accession>
<reference evidence="1" key="1">
    <citation type="submission" date="2020-04" db="EMBL/GenBank/DDBJ databases">
        <authorList>
            <person name="Alioto T."/>
            <person name="Alioto T."/>
            <person name="Gomez Garrido J."/>
        </authorList>
    </citation>
    <scope>NUCLEOTIDE SEQUENCE</scope>
    <source>
        <strain evidence="1">A484AB</strain>
    </source>
</reference>
<dbReference type="PROSITE" id="PS51184">
    <property type="entry name" value="JMJC"/>
    <property type="match status" value="1"/>
</dbReference>
<name>A0A7D9HSW9_PARCT</name>
<dbReference type="InterPro" id="IPR041667">
    <property type="entry name" value="Cupin_8"/>
</dbReference>
<organism evidence="1 2">
    <name type="scientific">Paramuricea clavata</name>
    <name type="common">Red gorgonian</name>
    <name type="synonym">Violescent sea-whip</name>
    <dbReference type="NCBI Taxonomy" id="317549"/>
    <lineage>
        <taxon>Eukaryota</taxon>
        <taxon>Metazoa</taxon>
        <taxon>Cnidaria</taxon>
        <taxon>Anthozoa</taxon>
        <taxon>Octocorallia</taxon>
        <taxon>Malacalcyonacea</taxon>
        <taxon>Plexauridae</taxon>
        <taxon>Paramuricea</taxon>
    </lineage>
</organism>
<sequence>MAGNKMWRYVLLLFKIFSILQTILGETPRGHMKPLGEHRSAEIETEEIIDDLHPLQFWKHYVKAGIPVLFPGAAKNSEAYKSWTEEYMMRKFGDLTVKMEARSENSDRIPVGEIGLGKDTIKNFLKNYQAMDSYVISQIPQQMEVDIELPACLGCGSFLQNIQETHLFLSAGGGKTMLHRDPFSSIHCVFNGTKQWLTIHPSQTHLIYQSEESRYEYGGFSEIDVDHVDLEEFPMISEVKYSKVVMNKGDCLFMPQGYWHQVRSNGYMNTAVSIWFSNMTHFDSTGCPSEIPASMTLRDADVLWRYPGNGDFTHGNHDIYLIKRLLLSWADEDGNIDLNTLTKKFFVYNEESKRREILEDDTKQRARKFVEFLDDSGSGTITKENVEKMSIDRLKQATLLFAPTDVSNTLDYEYSHIEESSIRKLFKYSFKDDWFDSSTFIEGYMQELGGSMQKARELVASLLGSKETGTYTELQMKLDGALINYHNSRAHDPTMERELHKHLALHDEL</sequence>
<comment type="caution">
    <text evidence="1">The sequence shown here is derived from an EMBL/GenBank/DDBJ whole genome shotgun (WGS) entry which is preliminary data.</text>
</comment>
<dbReference type="EMBL" id="CACRXK020001562">
    <property type="protein sequence ID" value="CAB3989860.1"/>
    <property type="molecule type" value="Genomic_DNA"/>
</dbReference>
<proteinExistence type="predicted"/>